<dbReference type="InterPro" id="IPR036734">
    <property type="entry name" value="Neur_chan_lig-bd_sf"/>
</dbReference>
<name>A0A0N4ZPU3_PARTI</name>
<protein>
    <submittedName>
        <fullName evidence="4">Neur_chan_LBD domain-containing protein</fullName>
    </submittedName>
</protein>
<dbReference type="GO" id="GO:0016020">
    <property type="term" value="C:membrane"/>
    <property type="evidence" value="ECO:0007669"/>
    <property type="project" value="InterPro"/>
</dbReference>
<organism evidence="3 4">
    <name type="scientific">Parastrongyloides trichosuri</name>
    <name type="common">Possum-specific nematode worm</name>
    <dbReference type="NCBI Taxonomy" id="131310"/>
    <lineage>
        <taxon>Eukaryota</taxon>
        <taxon>Metazoa</taxon>
        <taxon>Ecdysozoa</taxon>
        <taxon>Nematoda</taxon>
        <taxon>Chromadorea</taxon>
        <taxon>Rhabditida</taxon>
        <taxon>Tylenchina</taxon>
        <taxon>Panagrolaimomorpha</taxon>
        <taxon>Strongyloidoidea</taxon>
        <taxon>Strongyloididae</taxon>
        <taxon>Parastrongyloides</taxon>
    </lineage>
</organism>
<dbReference type="InterPro" id="IPR006202">
    <property type="entry name" value="Neur_chan_lig-bd"/>
</dbReference>
<dbReference type="WBParaSite" id="PTRK_0001055200.1">
    <property type="protein sequence ID" value="PTRK_0001055200.1"/>
    <property type="gene ID" value="PTRK_0001055200"/>
</dbReference>
<evidence type="ECO:0000313" key="3">
    <source>
        <dbReference type="Proteomes" id="UP000038045"/>
    </source>
</evidence>
<evidence type="ECO:0000259" key="2">
    <source>
        <dbReference type="Pfam" id="PF02931"/>
    </source>
</evidence>
<dbReference type="Gene3D" id="2.70.170.10">
    <property type="entry name" value="Neurotransmitter-gated ion-channel ligand-binding domain"/>
    <property type="match status" value="1"/>
</dbReference>
<dbReference type="Proteomes" id="UP000038045">
    <property type="component" value="Unplaced"/>
</dbReference>
<feature type="chain" id="PRO_5005892035" evidence="1">
    <location>
        <begin position="24"/>
        <end position="210"/>
    </location>
</feature>
<proteinExistence type="predicted"/>
<feature type="signal peptide" evidence="1">
    <location>
        <begin position="1"/>
        <end position="23"/>
    </location>
</feature>
<reference evidence="4" key="1">
    <citation type="submission" date="2017-02" db="UniProtKB">
        <authorList>
            <consortium name="WormBaseParasite"/>
        </authorList>
    </citation>
    <scope>IDENTIFICATION</scope>
</reference>
<dbReference type="GO" id="GO:0005230">
    <property type="term" value="F:extracellular ligand-gated monoatomic ion channel activity"/>
    <property type="evidence" value="ECO:0007669"/>
    <property type="project" value="InterPro"/>
</dbReference>
<evidence type="ECO:0000256" key="1">
    <source>
        <dbReference type="SAM" id="SignalP"/>
    </source>
</evidence>
<dbReference type="AlphaFoldDB" id="A0A0N4ZPU3"/>
<dbReference type="Pfam" id="PF02931">
    <property type="entry name" value="Neur_chan_LBD"/>
    <property type="match status" value="1"/>
</dbReference>
<dbReference type="SUPFAM" id="SSF63712">
    <property type="entry name" value="Nicotinic receptor ligand binding domain-like"/>
    <property type="match status" value="1"/>
</dbReference>
<evidence type="ECO:0000313" key="4">
    <source>
        <dbReference type="WBParaSite" id="PTRK_0001055200.1"/>
    </source>
</evidence>
<sequence>MKLLTIILPTILLLISSSLKGHSFEDIVIERPIRRIDVRELFVEYYSNESPNIDKAVDIKLDVSIHNIQKLHKNNEEECIIFVKIHQSWNDHRFNFKGRVTSLPNLEERIWKPNVCIINALNNNNIIEKKVDIFENSTVSFIEIRQLSFPIINNNVTITFEDIPLNINDARNNIIISNIYIKEKLKRIILSHYIENDSNNGDVSLILILK</sequence>
<keyword evidence="1" id="KW-0732">Signal</keyword>
<accession>A0A0N4ZPU3</accession>
<keyword evidence="3" id="KW-1185">Reference proteome</keyword>
<feature type="domain" description="Neurotransmitter-gated ion-channel ligand-binding" evidence="2">
    <location>
        <begin position="39"/>
        <end position="139"/>
    </location>
</feature>